<proteinExistence type="predicted"/>
<accession>A0A4U0PWP9</accession>
<evidence type="ECO:0000313" key="1">
    <source>
        <dbReference type="EMBL" id="TJZ72986.1"/>
    </source>
</evidence>
<name>A0A4U0PWP9_9NEIS</name>
<dbReference type="EMBL" id="SUMF01000013">
    <property type="protein sequence ID" value="TJZ72986.1"/>
    <property type="molecule type" value="Genomic_DNA"/>
</dbReference>
<comment type="caution">
    <text evidence="1">The sequence shown here is derived from an EMBL/GenBank/DDBJ whole genome shotgun (WGS) entry which is preliminary data.</text>
</comment>
<dbReference type="AlphaFoldDB" id="A0A4U0PWP9"/>
<dbReference type="OrthoDB" id="8968977at2"/>
<sequence length="117" mass="12709">MTQPIDLFLRAGQTARLYVGRNAVFHLLHGELNLATGPHWLAETMFGEPVPLRPGQVHGLVDAGWATLTAPVSAHLRCIGLCQVPARAGVLSGWRARLVGGWRALRGFTGVLRPRRA</sequence>
<gene>
    <name evidence="1" type="ORF">FAZ21_12270</name>
</gene>
<keyword evidence="2" id="KW-1185">Reference proteome</keyword>
<organism evidence="1 2">
    <name type="scientific">Chitiniphilus eburneus</name>
    <dbReference type="NCBI Taxonomy" id="2571148"/>
    <lineage>
        <taxon>Bacteria</taxon>
        <taxon>Pseudomonadati</taxon>
        <taxon>Pseudomonadota</taxon>
        <taxon>Betaproteobacteria</taxon>
        <taxon>Neisseriales</taxon>
        <taxon>Chitinibacteraceae</taxon>
        <taxon>Chitiniphilus</taxon>
    </lineage>
</organism>
<evidence type="ECO:0000313" key="2">
    <source>
        <dbReference type="Proteomes" id="UP000310016"/>
    </source>
</evidence>
<dbReference type="RefSeq" id="WP_136773730.1">
    <property type="nucleotide sequence ID" value="NZ_CP156074.1"/>
</dbReference>
<reference evidence="1 2" key="1">
    <citation type="submission" date="2019-04" db="EMBL/GenBank/DDBJ databases">
        <title>Chitiniphilus eburnea sp. nov., a novel chitinolytic bacterium isolated from aquaculture sludge.</title>
        <authorList>
            <person name="Sheng M."/>
        </authorList>
    </citation>
    <scope>NUCLEOTIDE SEQUENCE [LARGE SCALE GENOMIC DNA]</scope>
    <source>
        <strain evidence="1 2">HX-2-15</strain>
    </source>
</reference>
<protein>
    <submittedName>
        <fullName evidence="1">Uncharacterized protein</fullName>
    </submittedName>
</protein>
<dbReference type="Proteomes" id="UP000310016">
    <property type="component" value="Unassembled WGS sequence"/>
</dbReference>